<dbReference type="EMBL" id="BAAAKW010000011">
    <property type="protein sequence ID" value="GAA1208635.1"/>
    <property type="molecule type" value="Genomic_DNA"/>
</dbReference>
<dbReference type="PANTHER" id="PTHR41913">
    <property type="entry name" value="DUF1684 DOMAIN-CONTAINING PROTEIN"/>
    <property type="match status" value="1"/>
</dbReference>
<name>A0ABN1VGI2_9MICO</name>
<proteinExistence type="predicted"/>
<comment type="caution">
    <text evidence="1">The sequence shown here is derived from an EMBL/GenBank/DDBJ whole genome shotgun (WGS) entry which is preliminary data.</text>
</comment>
<gene>
    <name evidence="1" type="ORF">GCM10009655_04750</name>
</gene>
<dbReference type="PANTHER" id="PTHR41913:SF1">
    <property type="entry name" value="DUF1684 DOMAIN-CONTAINING PROTEIN"/>
    <property type="match status" value="1"/>
</dbReference>
<dbReference type="Pfam" id="PF07920">
    <property type="entry name" value="DUF1684"/>
    <property type="match status" value="1"/>
</dbReference>
<keyword evidence="2" id="KW-1185">Reference proteome</keyword>
<evidence type="ECO:0000313" key="1">
    <source>
        <dbReference type="EMBL" id="GAA1208635.1"/>
    </source>
</evidence>
<dbReference type="Proteomes" id="UP001500943">
    <property type="component" value="Unassembled WGS sequence"/>
</dbReference>
<evidence type="ECO:0000313" key="2">
    <source>
        <dbReference type="Proteomes" id="UP001500943"/>
    </source>
</evidence>
<sequence length="290" mass="31251">MSAVVGIMDFNKDGLMTDTAAPALSPEAKLAKFRERRDQAVVQQNGNLALTNTQWVDAEQTIWGVPGTWAPHEDGLTVTATAEDNIVVDGVLVEGSAVVRSKSSENPSAIVFGETVTGFVIKAPEGNHALRVWDTNSPAIQEFGTIDAYSYNPDWVITAAFTPNPEGTTLGFEHLKDNGQEREQPIPGNISFTRDGVDYSLAAFKSGRALQLVFADATSGVDTYSVGRFLFVAPNPDGSIVLDFNLAILPPCGFSYNFNCPMPPKQNRFSVAIEAGEKNVLKKDGSLLHD</sequence>
<reference evidence="1 2" key="1">
    <citation type="journal article" date="2019" name="Int. J. Syst. Evol. Microbiol.">
        <title>The Global Catalogue of Microorganisms (GCM) 10K type strain sequencing project: providing services to taxonomists for standard genome sequencing and annotation.</title>
        <authorList>
            <consortium name="The Broad Institute Genomics Platform"/>
            <consortium name="The Broad Institute Genome Sequencing Center for Infectious Disease"/>
            <person name="Wu L."/>
            <person name="Ma J."/>
        </authorList>
    </citation>
    <scope>NUCLEOTIDE SEQUENCE [LARGE SCALE GENOMIC DNA]</scope>
    <source>
        <strain evidence="1 2">JCM 12762</strain>
    </source>
</reference>
<protein>
    <submittedName>
        <fullName evidence="1">DUF1684 domain-containing protein</fullName>
    </submittedName>
</protein>
<dbReference type="SUPFAM" id="SSF50956">
    <property type="entry name" value="Thermostable phytase (3-phytase)"/>
    <property type="match status" value="1"/>
</dbReference>
<organism evidence="1 2">
    <name type="scientific">Rhodoglobus aureus</name>
    <dbReference type="NCBI Taxonomy" id="191497"/>
    <lineage>
        <taxon>Bacteria</taxon>
        <taxon>Bacillati</taxon>
        <taxon>Actinomycetota</taxon>
        <taxon>Actinomycetes</taxon>
        <taxon>Micrococcales</taxon>
        <taxon>Microbacteriaceae</taxon>
        <taxon>Rhodoglobus</taxon>
    </lineage>
</organism>
<dbReference type="InterPro" id="IPR012467">
    <property type="entry name" value="DUF1684"/>
</dbReference>
<accession>A0ABN1VGI2</accession>